<dbReference type="InterPro" id="IPR012332">
    <property type="entry name" value="Autotransporter_pectin_lyase_C"/>
</dbReference>
<feature type="domain" description="Hedgehog/Intein (Hint)" evidence="1">
    <location>
        <begin position="315"/>
        <end position="455"/>
    </location>
</feature>
<dbReference type="EMBL" id="JASBAN010000002">
    <property type="protein sequence ID" value="MDI2113816.1"/>
    <property type="molecule type" value="Genomic_DNA"/>
</dbReference>
<evidence type="ECO:0000313" key="2">
    <source>
        <dbReference type="EMBL" id="MDI2113816.1"/>
    </source>
</evidence>
<dbReference type="Gene3D" id="2.160.20.20">
    <property type="match status" value="1"/>
</dbReference>
<evidence type="ECO:0000259" key="1">
    <source>
        <dbReference type="Pfam" id="PF13403"/>
    </source>
</evidence>
<dbReference type="NCBIfam" id="TIGR04415">
    <property type="entry name" value="O_hepto_targRPT"/>
    <property type="match status" value="1"/>
</dbReference>
<dbReference type="InterPro" id="IPR036844">
    <property type="entry name" value="Hint_dom_sf"/>
</dbReference>
<name>A0ABT6QA75_9PROT</name>
<organism evidence="2 3">
    <name type="scientific">Commensalibacter nepenthis</name>
    <dbReference type="NCBI Taxonomy" id="3043872"/>
    <lineage>
        <taxon>Bacteria</taxon>
        <taxon>Pseudomonadati</taxon>
        <taxon>Pseudomonadota</taxon>
        <taxon>Alphaproteobacteria</taxon>
        <taxon>Acetobacterales</taxon>
        <taxon>Acetobacteraceae</taxon>
    </lineage>
</organism>
<dbReference type="Proteomes" id="UP001431775">
    <property type="component" value="Unassembled WGS sequence"/>
</dbReference>
<protein>
    <submittedName>
        <fullName evidence="2">Hint domain-containing protein</fullName>
    </submittedName>
</protein>
<keyword evidence="3" id="KW-1185">Reference proteome</keyword>
<dbReference type="InterPro" id="IPR028992">
    <property type="entry name" value="Hedgehog/Intein_dom"/>
</dbReference>
<evidence type="ECO:0000313" key="3">
    <source>
        <dbReference type="Proteomes" id="UP001431775"/>
    </source>
</evidence>
<reference evidence="2" key="1">
    <citation type="submission" date="2023-05" db="EMBL/GenBank/DDBJ databases">
        <title>Whole genome sequence of Commensalibacter sp.</title>
        <authorList>
            <person name="Charoenyingcharoen P."/>
            <person name="Yukphan P."/>
        </authorList>
    </citation>
    <scope>NUCLEOTIDE SEQUENCE</scope>
    <source>
        <strain evidence="2">TBRC 10068</strain>
    </source>
</reference>
<dbReference type="Pfam" id="PF13403">
    <property type="entry name" value="Hint_2"/>
    <property type="match status" value="1"/>
</dbReference>
<sequence length="668" mass="72504">MTTYTVLPGSPITGRVLEDGDIQNINRNGRTTDTVINSGGIENNNGGRTLNTSVNNGGVQNNNAGITSNTSINFGGVQNNRNSAVGTIINNGGVQNNYSGITSNTTINNGGVQIISGGLASNTTINNGGVQSVLYPGKAASTTVAGGTMYVGDHTVATDTVVTAGGKVYVGTSAQLNRFQVSSGGYVSLGSAGQLGLTDNIIYAGGSLVLGSPDNLGTVYLEGGHLTVSGLENGGVLTTRIQTLDQDESYIEFVGIYPNDVKSVDYVNAGGSSTNNNVTLTLNNGEKITITVAGAKETGYELGVGPDGYLTYSACFLMGTLIRTVCGEVAVEDICVGDEVLTFDWQQEKEVVRKVRWVGRQNMTVKTYLPDDEAGYPVRVLKDAVSEGVPHKDLLVTPEHCLFFEGKFVPVRMLINGISIYYDKEITEYDYFHIETEEHSVIWANAMLTESYLDTGNRGQFKQKKGDFFLFALPTKSNQIKDWKKDAAAELTVARNYVEPLYHQLVQRGISMGLPMVQTQQTALTNDPNLHLITSTGLVIQPKSNQEGRYFFVIPDNIGYVYLVSRTSRPSDVIGPFVDDRRHLGVLVGDIHILTKTQIIPITTHLEQPELQGWDIIEDEPCRWTNGKALLNIEQNYQQQCVLVVNIIASNHYRIEEDKQDLILSKIA</sequence>
<accession>A0ABT6QA75</accession>
<gene>
    <name evidence="2" type="ORF">QJV33_11100</name>
</gene>
<proteinExistence type="predicted"/>
<dbReference type="RefSeq" id="WP_281463463.1">
    <property type="nucleotide sequence ID" value="NZ_JASBAN010000002.1"/>
</dbReference>
<dbReference type="SUPFAM" id="SSF51294">
    <property type="entry name" value="Hedgehog/intein (Hint) domain"/>
    <property type="match status" value="1"/>
</dbReference>
<comment type="caution">
    <text evidence="2">The sequence shown here is derived from an EMBL/GenBank/DDBJ whole genome shotgun (WGS) entry which is preliminary data.</text>
</comment>
<dbReference type="InterPro" id="IPR030930">
    <property type="entry name" value="AIDA"/>
</dbReference>